<dbReference type="Pfam" id="PF01055">
    <property type="entry name" value="Glyco_hydro_31_2nd"/>
    <property type="match status" value="1"/>
</dbReference>
<proteinExistence type="inferred from homology"/>
<comment type="similarity">
    <text evidence="1 2">Belongs to the glycosyl hydrolase 31 family.</text>
</comment>
<dbReference type="EMBL" id="PPED02000003">
    <property type="protein sequence ID" value="PWN68986.1"/>
    <property type="molecule type" value="Genomic_DNA"/>
</dbReference>
<dbReference type="RefSeq" id="WP_109712589.1">
    <property type="nucleotide sequence ID" value="NZ_PPED02000003.1"/>
</dbReference>
<keyword evidence="2" id="KW-0326">Glycosidase</keyword>
<feature type="domain" description="Glycosyl hydrolase family 31 C-terminal" evidence="6">
    <location>
        <begin position="522"/>
        <end position="610"/>
    </location>
</feature>
<evidence type="ECO:0000313" key="8">
    <source>
        <dbReference type="Proteomes" id="UP000236594"/>
    </source>
</evidence>
<dbReference type="InterPro" id="IPR017853">
    <property type="entry name" value="GH"/>
</dbReference>
<dbReference type="GO" id="GO:0005975">
    <property type="term" value="P:carbohydrate metabolic process"/>
    <property type="evidence" value="ECO:0007669"/>
    <property type="project" value="InterPro"/>
</dbReference>
<dbReference type="SUPFAM" id="SSF51011">
    <property type="entry name" value="Glycosyl hydrolase domain"/>
    <property type="match status" value="1"/>
</dbReference>
<evidence type="ECO:0000313" key="7">
    <source>
        <dbReference type="EMBL" id="PWN68986.1"/>
    </source>
</evidence>
<evidence type="ECO:0000259" key="4">
    <source>
        <dbReference type="Pfam" id="PF01055"/>
    </source>
</evidence>
<dbReference type="CDD" id="cd06595">
    <property type="entry name" value="GH31_u1"/>
    <property type="match status" value="1"/>
</dbReference>
<dbReference type="InterPro" id="IPR048395">
    <property type="entry name" value="Glyco_hydro_31_C"/>
</dbReference>
<dbReference type="PANTHER" id="PTHR22762:SF89">
    <property type="entry name" value="ALPHA-XYLOSIDASE"/>
    <property type="match status" value="1"/>
</dbReference>
<feature type="chain" id="PRO_5016258853" evidence="3">
    <location>
        <begin position="20"/>
        <end position="743"/>
    </location>
</feature>
<feature type="domain" description="Glycoside hydrolase family 31 TIM barrel" evidence="4">
    <location>
        <begin position="202"/>
        <end position="512"/>
    </location>
</feature>
<dbReference type="Proteomes" id="UP000236594">
    <property type="component" value="Unassembled WGS sequence"/>
</dbReference>
<organism evidence="7 8">
    <name type="scientific">Chryseobacterium phosphatilyticum</name>
    <dbReference type="NCBI Taxonomy" id="475075"/>
    <lineage>
        <taxon>Bacteria</taxon>
        <taxon>Pseudomonadati</taxon>
        <taxon>Bacteroidota</taxon>
        <taxon>Flavobacteriia</taxon>
        <taxon>Flavobacteriales</taxon>
        <taxon>Weeksellaceae</taxon>
        <taxon>Chryseobacterium group</taxon>
        <taxon>Chryseobacterium</taxon>
    </lineage>
</organism>
<evidence type="ECO:0000256" key="3">
    <source>
        <dbReference type="SAM" id="SignalP"/>
    </source>
</evidence>
<comment type="caution">
    <text evidence="7">The sequence shown here is derived from an EMBL/GenBank/DDBJ whole genome shotgun (WGS) entry which is preliminary data.</text>
</comment>
<evidence type="ECO:0000259" key="5">
    <source>
        <dbReference type="Pfam" id="PF17137"/>
    </source>
</evidence>
<evidence type="ECO:0000256" key="1">
    <source>
        <dbReference type="ARBA" id="ARBA00007806"/>
    </source>
</evidence>
<dbReference type="Gene3D" id="2.60.40.1180">
    <property type="entry name" value="Golgi alpha-mannosidase II"/>
    <property type="match status" value="2"/>
</dbReference>
<reference evidence="7 8" key="1">
    <citation type="submission" date="2018-04" db="EMBL/GenBank/DDBJ databases">
        <title>Draft Genome Sequence of Phosphate-Solubilizing Chryseobacterium sp. ISE14 that is a Biocontrol and Plant Growth-Promoting Rhizobacterium Isolated from Cucumber.</title>
        <authorList>
            <person name="Jeong J.-J."/>
            <person name="Sang M.K."/>
            <person name="Choi I.-G."/>
            <person name="Kim K.D."/>
        </authorList>
    </citation>
    <scope>NUCLEOTIDE SEQUENCE [LARGE SCALE GENOMIC DNA]</scope>
    <source>
        <strain evidence="7 8">ISE14</strain>
    </source>
</reference>
<dbReference type="OrthoDB" id="176168at2"/>
<dbReference type="GO" id="GO:0090599">
    <property type="term" value="F:alpha-glucosidase activity"/>
    <property type="evidence" value="ECO:0007669"/>
    <property type="project" value="TreeGrafter"/>
</dbReference>
<feature type="domain" description="DUF5110" evidence="5">
    <location>
        <begin position="630"/>
        <end position="702"/>
    </location>
</feature>
<name>A0A316X8D1_9FLAO</name>
<dbReference type="InterPro" id="IPR033403">
    <property type="entry name" value="DUF5110"/>
</dbReference>
<dbReference type="SUPFAM" id="SSF51445">
    <property type="entry name" value="(Trans)glycosidases"/>
    <property type="match status" value="1"/>
</dbReference>
<dbReference type="AlphaFoldDB" id="A0A316X8D1"/>
<evidence type="ECO:0000259" key="6">
    <source>
        <dbReference type="Pfam" id="PF21365"/>
    </source>
</evidence>
<keyword evidence="8" id="KW-1185">Reference proteome</keyword>
<feature type="signal peptide" evidence="3">
    <location>
        <begin position="1"/>
        <end position="19"/>
    </location>
</feature>
<dbReference type="InterPro" id="IPR000322">
    <property type="entry name" value="Glyco_hydro_31_TIM"/>
</dbReference>
<gene>
    <name evidence="7" type="ORF">C1631_013015</name>
</gene>
<evidence type="ECO:0000256" key="2">
    <source>
        <dbReference type="RuleBase" id="RU361185"/>
    </source>
</evidence>
<keyword evidence="3" id="KW-0732">Signal</keyword>
<dbReference type="InterPro" id="IPR013780">
    <property type="entry name" value="Glyco_hydro_b"/>
</dbReference>
<sequence length="743" mass="86510">MKKMLTFFWGISFLFFSFAQTKSNPLILGNARFSIISPELIRMEYAFNGKFVDDPSLFAVNRNEFSPDFEIEKEKDNIYLIKTKRMKIRYRADGKPFSQMNISATIYNTPNDYQWKIYSTDDANLGGALSTLDGIEKEVPTNPGLLSKNGWQLIDDSGKEIIKDGWIHERPIEHYRDLYLFAYGKDYKSALQALTKISGEIPMNRKYVHGIWYCRWWDYTSQDLLDIVSDYQKNDFPLDVLAIDMGWHTQKEAKTGMGHAGMYGWTGYTWNNELIPDPKKLLNSLKNDQIKVVLNDHPHDGIRKHEKYYSQFMKAMEADTIGKKELMFDSGNKKYMENFFRYALEPHENNGVNFWWLDWQQDYIMPNVPGYKNLKHLPWLNHLYFEHSKKNNPRGLLFSRWAGWGSQRTPIQFSGDAGATWEMLKFEIPFTVSSSNAGCFFWAHDVGGFYGGKDPELYVRWTQFAMTTAALRIHSEYHKDLDRRPWLWGSQAEKAMRIAYHLRSRLMPYIYSSVYQAHFQSLPLVRGLYIDYPEEENAYSQKQQYMFGDLLLSAPIVTPGKGKNWVASQSIWFPPGDLWYDITTHEKYNGGDQKLIEKDIYSFPLYVKGGVPLPLQQYSQRTTASTSGVLTLRCYPGLVGKTGTYELYEDDGVSNDYKKGNYLLTKLSYTQQSDRKALIKIKKKDGNGYKGMEINRTYRIELPLNANKVYINGKKTKIIKDEIPYVEILKQDINKNIEVRIDS</sequence>
<dbReference type="Gene3D" id="3.20.20.80">
    <property type="entry name" value="Glycosidases"/>
    <property type="match status" value="1"/>
</dbReference>
<keyword evidence="2" id="KW-0378">Hydrolase</keyword>
<protein>
    <submittedName>
        <fullName evidence="7">Alpha-xylosidase</fullName>
    </submittedName>
</protein>
<dbReference type="PANTHER" id="PTHR22762">
    <property type="entry name" value="ALPHA-GLUCOSIDASE"/>
    <property type="match status" value="1"/>
</dbReference>
<accession>A0A316X8D1</accession>
<dbReference type="Pfam" id="PF17137">
    <property type="entry name" value="DUF5110"/>
    <property type="match status" value="1"/>
</dbReference>
<dbReference type="GO" id="GO:0006491">
    <property type="term" value="P:N-glycan processing"/>
    <property type="evidence" value="ECO:0007669"/>
    <property type="project" value="TreeGrafter"/>
</dbReference>
<dbReference type="Pfam" id="PF21365">
    <property type="entry name" value="Glyco_hydro_31_3rd"/>
    <property type="match status" value="1"/>
</dbReference>